<reference evidence="3 4" key="1">
    <citation type="submission" date="2009-01" db="EMBL/GenBank/DDBJ databases">
        <authorList>
            <person name="Qin X."/>
            <person name="Bachman B."/>
            <person name="Battles P."/>
            <person name="Bell A."/>
            <person name="Bess C."/>
            <person name="Bickham C."/>
            <person name="Chaboub L."/>
            <person name="Chen D."/>
            <person name="Coyle M."/>
            <person name="Deiros D.R."/>
            <person name="Dinh H."/>
            <person name="Forbes L."/>
            <person name="Fowler G."/>
            <person name="Francisco L."/>
            <person name="Fu Q."/>
            <person name="Gubbala S."/>
            <person name="Hale W."/>
            <person name="Han Y."/>
            <person name="Hemphill L."/>
            <person name="Highlander S.K."/>
            <person name="Hirani K."/>
            <person name="Hogues M."/>
            <person name="Jackson L."/>
            <person name="Jakkamsetti A."/>
            <person name="Javaid M."/>
            <person name="Jiang H."/>
            <person name="Korchina V."/>
            <person name="Kovar C."/>
            <person name="Lara F."/>
            <person name="Lee S."/>
            <person name="Mata R."/>
            <person name="Mathew T."/>
            <person name="Moen C."/>
            <person name="Morales K."/>
            <person name="Munidasa M."/>
            <person name="Nazareth L."/>
            <person name="Ngo R."/>
            <person name="Nguyen L."/>
            <person name="Okwuonu G."/>
            <person name="Ongeri F."/>
            <person name="Patil S."/>
            <person name="Petrosino J."/>
            <person name="Pham C."/>
            <person name="Pham P."/>
            <person name="Pu L.-L."/>
            <person name="Puazo M."/>
            <person name="Raj R."/>
            <person name="Reid J."/>
            <person name="Rouhana J."/>
            <person name="Saada N."/>
            <person name="Shang Y."/>
            <person name="Simmons D."/>
            <person name="Thornton R."/>
            <person name="Warren J."/>
            <person name="Weissenberger G."/>
            <person name="Zhang J."/>
            <person name="Zhang L."/>
            <person name="Zhou C."/>
            <person name="Zhu D."/>
            <person name="Muzny D."/>
            <person name="Worley K."/>
            <person name="Gibbs R."/>
        </authorList>
    </citation>
    <scope>NUCLEOTIDE SEQUENCE [LARGE SCALE GENOMIC DNA]</scope>
    <source>
        <strain evidence="3 4">ATCC 33200</strain>
    </source>
</reference>
<feature type="domain" description="Tyr recombinase" evidence="2">
    <location>
        <begin position="19"/>
        <end position="93"/>
    </location>
</feature>
<dbReference type="AlphaFoldDB" id="C2E5R6"/>
<protein>
    <recommendedName>
        <fullName evidence="2">Tyr recombinase domain-containing protein</fullName>
    </recommendedName>
</protein>
<dbReference type="PROSITE" id="PS51898">
    <property type="entry name" value="TYR_RECOMBINASE"/>
    <property type="match status" value="1"/>
</dbReference>
<evidence type="ECO:0000256" key="1">
    <source>
        <dbReference type="ARBA" id="ARBA00023172"/>
    </source>
</evidence>
<dbReference type="InterPro" id="IPR011010">
    <property type="entry name" value="DNA_brk_join_enz"/>
</dbReference>
<evidence type="ECO:0000259" key="2">
    <source>
        <dbReference type="PROSITE" id="PS51898"/>
    </source>
</evidence>
<dbReference type="Proteomes" id="UP000003491">
    <property type="component" value="Unassembled WGS sequence"/>
</dbReference>
<dbReference type="GO" id="GO:0003677">
    <property type="term" value="F:DNA binding"/>
    <property type="evidence" value="ECO:0007669"/>
    <property type="project" value="InterPro"/>
</dbReference>
<dbReference type="SUPFAM" id="SSF56349">
    <property type="entry name" value="DNA breaking-rejoining enzymes"/>
    <property type="match status" value="1"/>
</dbReference>
<dbReference type="InterPro" id="IPR013762">
    <property type="entry name" value="Integrase-like_cat_sf"/>
</dbReference>
<comment type="caution">
    <text evidence="3">The sequence shown here is derived from an EMBL/GenBank/DDBJ whole genome shotgun (WGS) entry which is preliminary data.</text>
</comment>
<dbReference type="GO" id="GO:0006310">
    <property type="term" value="P:DNA recombination"/>
    <property type="evidence" value="ECO:0007669"/>
    <property type="project" value="UniProtKB-KW"/>
</dbReference>
<keyword evidence="1" id="KW-0233">DNA recombination</keyword>
<dbReference type="InterPro" id="IPR002104">
    <property type="entry name" value="Integrase_catalytic"/>
</dbReference>
<name>C2E5R6_LACJH</name>
<evidence type="ECO:0000313" key="4">
    <source>
        <dbReference type="Proteomes" id="UP000003491"/>
    </source>
</evidence>
<proteinExistence type="predicted"/>
<organism evidence="3 4">
    <name type="scientific">Lactobacillus johnsonii ATCC 33200</name>
    <dbReference type="NCBI Taxonomy" id="525330"/>
    <lineage>
        <taxon>Bacteria</taxon>
        <taxon>Bacillati</taxon>
        <taxon>Bacillota</taxon>
        <taxon>Bacilli</taxon>
        <taxon>Lactobacillales</taxon>
        <taxon>Lactobacillaceae</taxon>
        <taxon>Lactobacillus</taxon>
    </lineage>
</organism>
<dbReference type="EMBL" id="ACGR01000036">
    <property type="protein sequence ID" value="EEJ59654.1"/>
    <property type="molecule type" value="Genomic_DNA"/>
</dbReference>
<dbReference type="Gene3D" id="1.10.443.10">
    <property type="entry name" value="Intergrase catalytic core"/>
    <property type="match status" value="1"/>
</dbReference>
<accession>C2E5R6</accession>
<dbReference type="GO" id="GO:0015074">
    <property type="term" value="P:DNA integration"/>
    <property type="evidence" value="ECO:0007669"/>
    <property type="project" value="InterPro"/>
</dbReference>
<feature type="non-terminal residue" evidence="3">
    <location>
        <position position="1"/>
    </location>
</feature>
<sequence length="93" mass="10604">QLYPNIARYVKGAKIGKNFKKDYLTSKQAKKVLQDIDQSTLIGKRNYAMLALMLTMGLRTIEVSRANIEDIRTSGDATVLYVQGKGHIEKMRW</sequence>
<evidence type="ECO:0000313" key="3">
    <source>
        <dbReference type="EMBL" id="EEJ59654.1"/>
    </source>
</evidence>
<gene>
    <name evidence="3" type="ORF">HMPREF0528_1041</name>
</gene>
<dbReference type="HOGENOM" id="CLU_2391162_0_0_9"/>